<dbReference type="EMBL" id="JARKIB010000283">
    <property type="protein sequence ID" value="KAJ7717016.1"/>
    <property type="molecule type" value="Genomic_DNA"/>
</dbReference>
<reference evidence="7" key="1">
    <citation type="submission" date="2023-03" db="EMBL/GenBank/DDBJ databases">
        <title>Massive genome expansion in bonnet fungi (Mycena s.s.) driven by repeated elements and novel gene families across ecological guilds.</title>
        <authorList>
            <consortium name="Lawrence Berkeley National Laboratory"/>
            <person name="Harder C.B."/>
            <person name="Miyauchi S."/>
            <person name="Viragh M."/>
            <person name="Kuo A."/>
            <person name="Thoen E."/>
            <person name="Andreopoulos B."/>
            <person name="Lu D."/>
            <person name="Skrede I."/>
            <person name="Drula E."/>
            <person name="Henrissat B."/>
            <person name="Morin E."/>
            <person name="Kohler A."/>
            <person name="Barry K."/>
            <person name="LaButti K."/>
            <person name="Morin E."/>
            <person name="Salamov A."/>
            <person name="Lipzen A."/>
            <person name="Mereny Z."/>
            <person name="Hegedus B."/>
            <person name="Baldrian P."/>
            <person name="Stursova M."/>
            <person name="Weitz H."/>
            <person name="Taylor A."/>
            <person name="Grigoriev I.V."/>
            <person name="Nagy L.G."/>
            <person name="Martin F."/>
            <person name="Kauserud H."/>
        </authorList>
    </citation>
    <scope>NUCLEOTIDE SEQUENCE</scope>
    <source>
        <strain evidence="7">CBHHK182m</strain>
    </source>
</reference>
<accession>A0AAD7HBZ5</accession>
<evidence type="ECO:0000256" key="5">
    <source>
        <dbReference type="SAM" id="MobiDB-lite"/>
    </source>
</evidence>
<dbReference type="Proteomes" id="UP001215598">
    <property type="component" value="Unassembled WGS sequence"/>
</dbReference>
<evidence type="ECO:0000256" key="3">
    <source>
        <dbReference type="ARBA" id="ARBA00022989"/>
    </source>
</evidence>
<feature type="transmembrane region" description="Helical" evidence="6">
    <location>
        <begin position="39"/>
        <end position="61"/>
    </location>
</feature>
<dbReference type="SUPFAM" id="SSF103473">
    <property type="entry name" value="MFS general substrate transporter"/>
    <property type="match status" value="1"/>
</dbReference>
<feature type="transmembrane region" description="Helical" evidence="6">
    <location>
        <begin position="287"/>
        <end position="308"/>
    </location>
</feature>
<evidence type="ECO:0000256" key="6">
    <source>
        <dbReference type="SAM" id="Phobius"/>
    </source>
</evidence>
<dbReference type="Gene3D" id="1.20.1250.20">
    <property type="entry name" value="MFS general substrate transporter like domains"/>
    <property type="match status" value="1"/>
</dbReference>
<feature type="region of interest" description="Disordered" evidence="5">
    <location>
        <begin position="1"/>
        <end position="23"/>
    </location>
</feature>
<protein>
    <submittedName>
        <fullName evidence="7">Uncharacterized protein</fullName>
    </submittedName>
</protein>
<evidence type="ECO:0000256" key="1">
    <source>
        <dbReference type="ARBA" id="ARBA00004141"/>
    </source>
</evidence>
<evidence type="ECO:0000256" key="2">
    <source>
        <dbReference type="ARBA" id="ARBA00022692"/>
    </source>
</evidence>
<keyword evidence="4 6" id="KW-0472">Membrane</keyword>
<dbReference type="AlphaFoldDB" id="A0AAD7HBZ5"/>
<dbReference type="InterPro" id="IPR036259">
    <property type="entry name" value="MFS_trans_sf"/>
</dbReference>
<gene>
    <name evidence="7" type="ORF">B0H16DRAFT_1476368</name>
</gene>
<sequence length="436" mass="47349">MSSPVDPPSQRRSSSGQSVHSVAEKENVAPNAVLTGRKFVVVFICMLVLSALLLLLLANPLKVMLGISRRVGPDNSWNRPPTYRLRLQLFLPTRMGLYRLCSGIVFLDKPPLWRPLYRWGPLPSESIPPLGADLTKRSRRDILQEVRHLDFLRATLVASAVTTLVLALQWGGNTKPWNDKAVIILPCYEYARQEGREHKALTRFSMLIFSYYIPIFYQAVRARSATQSGIDLLPFMLGTVLTVIIPGQIVGRTGYYWPFLVGSPVFLALGSGLLYTLNSTTSSAKLIGVQILAGIGIGMGMQNGLLAIQVEFRANPKLLAQATSMASFAQFLGGTLGLGVAEPVFASELAKNLLKFAPNAPAAIVKESPAAIWTALPAALRPGVVRSYAEIVFIVGVPVAGLGLIAAGMIKNIRIVKTERGVAHDHANTDEKSVTV</sequence>
<keyword evidence="2 6" id="KW-0812">Transmembrane</keyword>
<organism evidence="7 8">
    <name type="scientific">Mycena metata</name>
    <dbReference type="NCBI Taxonomy" id="1033252"/>
    <lineage>
        <taxon>Eukaryota</taxon>
        <taxon>Fungi</taxon>
        <taxon>Dikarya</taxon>
        <taxon>Basidiomycota</taxon>
        <taxon>Agaricomycotina</taxon>
        <taxon>Agaricomycetes</taxon>
        <taxon>Agaricomycetidae</taxon>
        <taxon>Agaricales</taxon>
        <taxon>Marasmiineae</taxon>
        <taxon>Mycenaceae</taxon>
        <taxon>Mycena</taxon>
    </lineage>
</organism>
<name>A0AAD7HBZ5_9AGAR</name>
<feature type="transmembrane region" description="Helical" evidence="6">
    <location>
        <begin position="200"/>
        <end position="220"/>
    </location>
</feature>
<feature type="transmembrane region" description="Helical" evidence="6">
    <location>
        <begin position="151"/>
        <end position="170"/>
    </location>
</feature>
<keyword evidence="3 6" id="KW-1133">Transmembrane helix</keyword>
<keyword evidence="8" id="KW-1185">Reference proteome</keyword>
<feature type="transmembrane region" description="Helical" evidence="6">
    <location>
        <begin position="232"/>
        <end position="249"/>
    </location>
</feature>
<feature type="transmembrane region" description="Helical" evidence="6">
    <location>
        <begin position="255"/>
        <end position="275"/>
    </location>
</feature>
<feature type="transmembrane region" description="Helical" evidence="6">
    <location>
        <begin position="391"/>
        <end position="410"/>
    </location>
</feature>
<evidence type="ECO:0000256" key="4">
    <source>
        <dbReference type="ARBA" id="ARBA00023136"/>
    </source>
</evidence>
<comment type="subcellular location">
    <subcellularLocation>
        <location evidence="1">Membrane</location>
        <topology evidence="1">Multi-pass membrane protein</topology>
    </subcellularLocation>
</comment>
<dbReference type="PANTHER" id="PTHR23501">
    <property type="entry name" value="MAJOR FACILITATOR SUPERFAMILY"/>
    <property type="match status" value="1"/>
</dbReference>
<proteinExistence type="predicted"/>
<comment type="caution">
    <text evidence="7">The sequence shown here is derived from an EMBL/GenBank/DDBJ whole genome shotgun (WGS) entry which is preliminary data.</text>
</comment>
<dbReference type="PANTHER" id="PTHR23501:SF198">
    <property type="entry name" value="AZOLE RESISTANCE PROTEIN 1-RELATED"/>
    <property type="match status" value="1"/>
</dbReference>
<feature type="compositionally biased region" description="Low complexity" evidence="5">
    <location>
        <begin position="10"/>
        <end position="21"/>
    </location>
</feature>
<dbReference type="GO" id="GO:0022857">
    <property type="term" value="F:transmembrane transporter activity"/>
    <property type="evidence" value="ECO:0007669"/>
    <property type="project" value="TreeGrafter"/>
</dbReference>
<dbReference type="GO" id="GO:0005886">
    <property type="term" value="C:plasma membrane"/>
    <property type="evidence" value="ECO:0007669"/>
    <property type="project" value="TreeGrafter"/>
</dbReference>
<evidence type="ECO:0000313" key="7">
    <source>
        <dbReference type="EMBL" id="KAJ7717016.1"/>
    </source>
</evidence>
<evidence type="ECO:0000313" key="8">
    <source>
        <dbReference type="Proteomes" id="UP001215598"/>
    </source>
</evidence>